<protein>
    <recommendedName>
        <fullName evidence="5">Cysteine-rich transmembrane CYSTM domain-containing protein</fullName>
    </recommendedName>
</protein>
<reference evidence="3 4" key="1">
    <citation type="journal article" date="2020" name="Nat. Food">
        <title>A phased Vanilla planifolia genome enables genetic improvement of flavour and production.</title>
        <authorList>
            <person name="Hasing T."/>
            <person name="Tang H."/>
            <person name="Brym M."/>
            <person name="Khazi F."/>
            <person name="Huang T."/>
            <person name="Chambers A.H."/>
        </authorList>
    </citation>
    <scope>NUCLEOTIDE SEQUENCE [LARGE SCALE GENOMIC DNA]</scope>
    <source>
        <tissue evidence="3">Leaf</tissue>
    </source>
</reference>
<keyword evidence="2" id="KW-0472">Membrane</keyword>
<keyword evidence="4" id="KW-1185">Reference proteome</keyword>
<feature type="transmembrane region" description="Helical" evidence="2">
    <location>
        <begin position="57"/>
        <end position="76"/>
    </location>
</feature>
<sequence length="82" mass="8939">MSSYANTRDSTPTSYPPPAEGHTWPYVAPPPVGYPTGQDVSYSQQTPAKTVARGDGFLERMLCCFVLLLCVGCVLLRMKEIA</sequence>
<organism evidence="3 4">
    <name type="scientific">Vanilla planifolia</name>
    <name type="common">Vanilla</name>
    <dbReference type="NCBI Taxonomy" id="51239"/>
    <lineage>
        <taxon>Eukaryota</taxon>
        <taxon>Viridiplantae</taxon>
        <taxon>Streptophyta</taxon>
        <taxon>Embryophyta</taxon>
        <taxon>Tracheophyta</taxon>
        <taxon>Spermatophyta</taxon>
        <taxon>Magnoliopsida</taxon>
        <taxon>Liliopsida</taxon>
        <taxon>Asparagales</taxon>
        <taxon>Orchidaceae</taxon>
        <taxon>Vanilloideae</taxon>
        <taxon>Vanilleae</taxon>
        <taxon>Vanilla</taxon>
    </lineage>
</organism>
<proteinExistence type="predicted"/>
<comment type="caution">
    <text evidence="3">The sequence shown here is derived from an EMBL/GenBank/DDBJ whole genome shotgun (WGS) entry which is preliminary data.</text>
</comment>
<accession>A0A835RPL5</accession>
<dbReference type="OrthoDB" id="442460at2759"/>
<dbReference type="AlphaFoldDB" id="A0A835RPL5"/>
<name>A0A835RPL5_VANPL</name>
<evidence type="ECO:0000313" key="3">
    <source>
        <dbReference type="EMBL" id="KAG0492541.1"/>
    </source>
</evidence>
<evidence type="ECO:0000313" key="4">
    <source>
        <dbReference type="Proteomes" id="UP000636800"/>
    </source>
</evidence>
<dbReference type="Proteomes" id="UP000636800">
    <property type="component" value="Chromosome 2"/>
</dbReference>
<evidence type="ECO:0008006" key="5">
    <source>
        <dbReference type="Google" id="ProtNLM"/>
    </source>
</evidence>
<dbReference type="EMBL" id="JADCNL010000002">
    <property type="protein sequence ID" value="KAG0492541.1"/>
    <property type="molecule type" value="Genomic_DNA"/>
</dbReference>
<keyword evidence="2" id="KW-1133">Transmembrane helix</keyword>
<feature type="compositionally biased region" description="Polar residues" evidence="1">
    <location>
        <begin position="1"/>
        <end position="13"/>
    </location>
</feature>
<feature type="region of interest" description="Disordered" evidence="1">
    <location>
        <begin position="1"/>
        <end position="30"/>
    </location>
</feature>
<evidence type="ECO:0000256" key="2">
    <source>
        <dbReference type="SAM" id="Phobius"/>
    </source>
</evidence>
<keyword evidence="2" id="KW-0812">Transmembrane</keyword>
<gene>
    <name evidence="3" type="ORF">HPP92_005939</name>
</gene>
<evidence type="ECO:0000256" key="1">
    <source>
        <dbReference type="SAM" id="MobiDB-lite"/>
    </source>
</evidence>